<evidence type="ECO:0000256" key="2">
    <source>
        <dbReference type="SAM" id="Phobius"/>
    </source>
</evidence>
<dbReference type="RefSeq" id="WP_033297708.1">
    <property type="nucleotide sequence ID" value="NZ_JBHSJE010000001.1"/>
</dbReference>
<keyword evidence="4" id="KW-1185">Reference proteome</keyword>
<keyword evidence="2" id="KW-0472">Membrane</keyword>
<feature type="transmembrane region" description="Helical" evidence="2">
    <location>
        <begin position="205"/>
        <end position="231"/>
    </location>
</feature>
<feature type="transmembrane region" description="Helical" evidence="2">
    <location>
        <begin position="316"/>
        <end position="334"/>
    </location>
</feature>
<organism evidence="3 4">
    <name type="scientific">Streptomyces atroolivaceus</name>
    <dbReference type="NCBI Taxonomy" id="66869"/>
    <lineage>
        <taxon>Bacteria</taxon>
        <taxon>Bacillati</taxon>
        <taxon>Actinomycetota</taxon>
        <taxon>Actinomycetes</taxon>
        <taxon>Kitasatosporales</taxon>
        <taxon>Streptomycetaceae</taxon>
        <taxon>Streptomyces</taxon>
    </lineage>
</organism>
<feature type="region of interest" description="Disordered" evidence="1">
    <location>
        <begin position="509"/>
        <end position="586"/>
    </location>
</feature>
<comment type="caution">
    <text evidence="3">The sequence shown here is derived from an EMBL/GenBank/DDBJ whole genome shotgun (WGS) entry which is preliminary data.</text>
</comment>
<gene>
    <name evidence="3" type="ORF">ACFPL4_04285</name>
</gene>
<feature type="compositionally biased region" description="Pro residues" evidence="1">
    <location>
        <begin position="515"/>
        <end position="565"/>
    </location>
</feature>
<evidence type="ECO:0000313" key="3">
    <source>
        <dbReference type="EMBL" id="MFC4977581.1"/>
    </source>
</evidence>
<feature type="transmembrane region" description="Helical" evidence="2">
    <location>
        <begin position="276"/>
        <end position="296"/>
    </location>
</feature>
<dbReference type="GeneID" id="31232001"/>
<feature type="transmembrane region" description="Helical" evidence="2">
    <location>
        <begin position="394"/>
        <end position="416"/>
    </location>
</feature>
<keyword evidence="2" id="KW-0812">Transmembrane</keyword>
<feature type="transmembrane region" description="Helical" evidence="2">
    <location>
        <begin position="21"/>
        <end position="45"/>
    </location>
</feature>
<proteinExistence type="predicted"/>
<reference evidence="4" key="1">
    <citation type="journal article" date="2019" name="Int. J. Syst. Evol. Microbiol.">
        <title>The Global Catalogue of Microorganisms (GCM) 10K type strain sequencing project: providing services to taxonomists for standard genome sequencing and annotation.</title>
        <authorList>
            <consortium name="The Broad Institute Genomics Platform"/>
            <consortium name="The Broad Institute Genome Sequencing Center for Infectious Disease"/>
            <person name="Wu L."/>
            <person name="Ma J."/>
        </authorList>
    </citation>
    <scope>NUCLEOTIDE SEQUENCE [LARGE SCALE GENOMIC DNA]</scope>
    <source>
        <strain evidence="4">ICMP 257</strain>
    </source>
</reference>
<feature type="transmembrane region" description="Helical" evidence="2">
    <location>
        <begin position="82"/>
        <end position="101"/>
    </location>
</feature>
<feature type="transmembrane region" description="Helical" evidence="2">
    <location>
        <begin position="155"/>
        <end position="175"/>
    </location>
</feature>
<protein>
    <submittedName>
        <fullName evidence="3">DUF6350 family protein</fullName>
    </submittedName>
</protein>
<dbReference type="Pfam" id="PF19877">
    <property type="entry name" value="DUF6350"/>
    <property type="match status" value="1"/>
</dbReference>
<feature type="transmembrane region" description="Helical" evidence="2">
    <location>
        <begin position="251"/>
        <end position="269"/>
    </location>
</feature>
<dbReference type="EMBL" id="JBHSJE010000001">
    <property type="protein sequence ID" value="MFC4977581.1"/>
    <property type="molecule type" value="Genomic_DNA"/>
</dbReference>
<name>A0ABV9V4T6_STRAZ</name>
<evidence type="ECO:0000313" key="4">
    <source>
        <dbReference type="Proteomes" id="UP001595908"/>
    </source>
</evidence>
<dbReference type="Proteomes" id="UP001595908">
    <property type="component" value="Unassembled WGS sequence"/>
</dbReference>
<keyword evidence="2" id="KW-1133">Transmembrane helix</keyword>
<evidence type="ECO:0000256" key="1">
    <source>
        <dbReference type="SAM" id="MobiDB-lite"/>
    </source>
</evidence>
<accession>A0ABV9V4T6</accession>
<sequence length="586" mass="58327">MTENSPMLPAERSRSGALASAFVRGVLAAGLGLGALAVLVMGVWISSPYPDSGPVGALHVAAGLWLLAHGAELVRADTLGGHPAPVATIPLLLVVLPVWLVHRAARDSVETGGKAPGEHSVAGALCAVSAGYLLVVVAAAAYGRNGGLPADRVSIAFPVTLVVTGTAAAGVWAACGRPLAPLLVWAPLRLQEAAARSRFRSSAVVALRSAAAGVLMLLGGGALLVATALVWHAGAARESFLGLSGDWAGRISVLLLATALVPNAAMWGASYGLGPGFALGTASMATPLAFTGPPALPDFPLLAAVPSHGPGTAVNWASAAVPAVAGLAVARFVARGAAPVRGAREEAWGQGRTAVVAGLAAMGCGAGAAVLAAASGGPLGTGALAEFGPVWWMVGPAALAWTGVIGVPAALLLRVWRLREHRWGWRWEAARGEPGVAAPGLAPGLAPEEAAGELAEQAAEKGPGVAGGSAEPYDFLSAGPWHEEGAREARWAKLKKGSGGLMADFEAEGEAVQPTAPPVPVLAPAPPDSPPASVPAPPDSTPAPVPAPDSPPAPVPAPPDSPPATQPGRVPDAQGHPEPGREGDAR</sequence>
<feature type="transmembrane region" description="Helical" evidence="2">
    <location>
        <begin position="354"/>
        <end position="374"/>
    </location>
</feature>
<dbReference type="InterPro" id="IPR045931">
    <property type="entry name" value="DUF6350"/>
</dbReference>
<feature type="transmembrane region" description="Helical" evidence="2">
    <location>
        <begin position="121"/>
        <end position="143"/>
    </location>
</feature>